<protein>
    <submittedName>
        <fullName evidence="1">Uncharacterized protein</fullName>
    </submittedName>
</protein>
<proteinExistence type="predicted"/>
<dbReference type="AlphaFoldDB" id="A0A445N0X2"/>
<name>A0A445N0X2_9BACT</name>
<evidence type="ECO:0000313" key="1">
    <source>
        <dbReference type="EMBL" id="SPD75396.1"/>
    </source>
</evidence>
<sequence length="81" mass="9414">MGDLDNYEISRNLIADPTDIKPMTLDKNEFFRQATMLVCGSLAIETAMWRCLQYVGGENEKNFGITDCDDNYLEQRSCFFW</sequence>
<reference evidence="1" key="1">
    <citation type="submission" date="2018-01" db="EMBL/GenBank/DDBJ databases">
        <authorList>
            <person name="Regsiter A."/>
            <person name="William W."/>
        </authorList>
    </citation>
    <scope>NUCLEOTIDE SEQUENCE</scope>
    <source>
        <strain evidence="1">TRIP AH-1</strain>
    </source>
</reference>
<gene>
    <name evidence="1" type="ORF">PITCH_A570009</name>
</gene>
<accession>A0A445N0X2</accession>
<organism evidence="1">
    <name type="scientific">uncultured Desulfobacterium sp</name>
    <dbReference type="NCBI Taxonomy" id="201089"/>
    <lineage>
        <taxon>Bacteria</taxon>
        <taxon>Pseudomonadati</taxon>
        <taxon>Thermodesulfobacteriota</taxon>
        <taxon>Desulfobacteria</taxon>
        <taxon>Desulfobacterales</taxon>
        <taxon>Desulfobacteriaceae</taxon>
        <taxon>Desulfobacterium</taxon>
        <taxon>environmental samples</taxon>
    </lineage>
</organism>
<dbReference type="EMBL" id="OJIN01000200">
    <property type="protein sequence ID" value="SPD75396.1"/>
    <property type="molecule type" value="Genomic_DNA"/>
</dbReference>